<keyword evidence="3" id="KW-1185">Reference proteome</keyword>
<evidence type="ECO:0000256" key="1">
    <source>
        <dbReference type="SAM" id="Coils"/>
    </source>
</evidence>
<organism evidence="2 3">
    <name type="scientific">Blepharisma stoltei</name>
    <dbReference type="NCBI Taxonomy" id="1481888"/>
    <lineage>
        <taxon>Eukaryota</taxon>
        <taxon>Sar</taxon>
        <taxon>Alveolata</taxon>
        <taxon>Ciliophora</taxon>
        <taxon>Postciliodesmatophora</taxon>
        <taxon>Heterotrichea</taxon>
        <taxon>Heterotrichida</taxon>
        <taxon>Blepharismidae</taxon>
        <taxon>Blepharisma</taxon>
    </lineage>
</organism>
<dbReference type="Proteomes" id="UP001162131">
    <property type="component" value="Unassembled WGS sequence"/>
</dbReference>
<evidence type="ECO:0000313" key="3">
    <source>
        <dbReference type="Proteomes" id="UP001162131"/>
    </source>
</evidence>
<reference evidence="2" key="1">
    <citation type="submission" date="2021-09" db="EMBL/GenBank/DDBJ databases">
        <authorList>
            <consortium name="AG Swart"/>
            <person name="Singh M."/>
            <person name="Singh A."/>
            <person name="Seah K."/>
            <person name="Emmerich C."/>
        </authorList>
    </citation>
    <scope>NUCLEOTIDE SEQUENCE</scope>
    <source>
        <strain evidence="2">ATCC30299</strain>
    </source>
</reference>
<feature type="coiled-coil region" evidence="1">
    <location>
        <begin position="520"/>
        <end position="547"/>
    </location>
</feature>
<accession>A0AAU9J9V4</accession>
<dbReference type="SUPFAM" id="SSF46458">
    <property type="entry name" value="Globin-like"/>
    <property type="match status" value="1"/>
</dbReference>
<proteinExistence type="predicted"/>
<gene>
    <name evidence="2" type="ORF">BSTOLATCC_MIC34776</name>
</gene>
<dbReference type="GO" id="GO:0020037">
    <property type="term" value="F:heme binding"/>
    <property type="evidence" value="ECO:0007669"/>
    <property type="project" value="InterPro"/>
</dbReference>
<dbReference type="InterPro" id="IPR009050">
    <property type="entry name" value="Globin-like_sf"/>
</dbReference>
<dbReference type="GO" id="GO:0019825">
    <property type="term" value="F:oxygen binding"/>
    <property type="evidence" value="ECO:0007669"/>
    <property type="project" value="InterPro"/>
</dbReference>
<evidence type="ECO:0000313" key="2">
    <source>
        <dbReference type="EMBL" id="CAG9323737.1"/>
    </source>
</evidence>
<dbReference type="InterPro" id="IPR012292">
    <property type="entry name" value="Globin/Proto"/>
</dbReference>
<evidence type="ECO:0008006" key="4">
    <source>
        <dbReference type="Google" id="ProtNLM"/>
    </source>
</evidence>
<keyword evidence="1" id="KW-0175">Coiled coil</keyword>
<protein>
    <recommendedName>
        <fullName evidence="4">Globin family profile domain-containing protein</fullName>
    </recommendedName>
</protein>
<comment type="caution">
    <text evidence="2">The sequence shown here is derived from an EMBL/GenBank/DDBJ whole genome shotgun (WGS) entry which is preliminary data.</text>
</comment>
<name>A0AAU9J9V4_9CILI</name>
<dbReference type="Gene3D" id="1.10.490.10">
    <property type="entry name" value="Globins"/>
    <property type="match status" value="1"/>
</dbReference>
<dbReference type="AlphaFoldDB" id="A0AAU9J9V4"/>
<sequence length="659" mass="75913">MDIPRILEHLNDFHQNQNDQSKIPDFSLELKHLLAESNKILSSVGTDVSWNSMISRINDLLPKPPNHKEINFFSLLAAYANSARLNINIPATLIKSESLPSFMLIKANQNNLIESRECTENEFFSFTNESNSVGYPCYCYKNSNKEITVAFSKETVAKLWKSAGDNSLIQFFIQSNANPASVTRVLWRKGEKNKYFTIINKKLATKKELHHHHSSSLSTKKSKHAICRYSATQWPIATSSNPIKHFPIRMKNDKNLPDLHASCKLKNKAHKDDIFKTFGNDTKSVRSYDNLAEVNIAAHTNNFKEYIVDTKNIASCVASESFVKIDDIELMVEQIADFFTYHVFKKTVKGLVLDFVKDINNKWFLLDCREHWIDQSMPLEKTKRIKLPLKISGIDTSDRSQTTETRTSDINHPNCAKIMLRVDRLNLAKKRKESIKMKNIYEKFKQMNEKIDCLNTQKSTKNQDINVEFSPIIQDEAACLKTCKNFVPILDLTPISTSRSKNRDQSPSNDPFICTKMRYFSEAAEQNEELKQSVNKIKKKRESLMNKYGGEGFWSKFIISLYNKVLGCEILNKYFKDSKIESFQGIVKGMFRIFSGNLNLELRGRLRTAHHNYGINEREFNCYAEMFYLTLSEFQVSQDDIQGIMSQLGAMKSLICKEI</sequence>
<dbReference type="EMBL" id="CAJZBQ010000035">
    <property type="protein sequence ID" value="CAG9323737.1"/>
    <property type="molecule type" value="Genomic_DNA"/>
</dbReference>